<keyword evidence="3" id="KW-1185">Reference proteome</keyword>
<evidence type="ECO:0000313" key="3">
    <source>
        <dbReference type="Proteomes" id="UP000279236"/>
    </source>
</evidence>
<feature type="compositionally biased region" description="Gly residues" evidence="1">
    <location>
        <begin position="59"/>
        <end position="69"/>
    </location>
</feature>
<dbReference type="GeneID" id="39593039"/>
<dbReference type="Proteomes" id="UP000279236">
    <property type="component" value="Unassembled WGS sequence"/>
</dbReference>
<feature type="region of interest" description="Disordered" evidence="1">
    <location>
        <begin position="1"/>
        <end position="80"/>
    </location>
</feature>
<comment type="caution">
    <text evidence="2">The sequence shown here is derived from an EMBL/GenBank/DDBJ whole genome shotgun (WGS) entry which is preliminary data.</text>
</comment>
<proteinExistence type="predicted"/>
<gene>
    <name evidence="2" type="ORF">EHS24_008496</name>
</gene>
<dbReference type="EMBL" id="RSCE01000007">
    <property type="protein sequence ID" value="RSH81062.1"/>
    <property type="molecule type" value="Genomic_DNA"/>
</dbReference>
<dbReference type="STRING" id="105984.A0A427XQC9"/>
<protein>
    <submittedName>
        <fullName evidence="2">Uncharacterized protein</fullName>
    </submittedName>
</protein>
<reference evidence="2 3" key="1">
    <citation type="submission" date="2018-11" db="EMBL/GenBank/DDBJ databases">
        <title>Genome sequence of Apiotrichum porosum DSM 27194.</title>
        <authorList>
            <person name="Aliyu H."/>
            <person name="Gorte O."/>
            <person name="Ochsenreither K."/>
        </authorList>
    </citation>
    <scope>NUCLEOTIDE SEQUENCE [LARGE SCALE GENOMIC DNA]</scope>
    <source>
        <strain evidence="2 3">DSM 27194</strain>
    </source>
</reference>
<feature type="compositionally biased region" description="Polar residues" evidence="1">
    <location>
        <begin position="1"/>
        <end position="13"/>
    </location>
</feature>
<evidence type="ECO:0000313" key="2">
    <source>
        <dbReference type="EMBL" id="RSH81062.1"/>
    </source>
</evidence>
<name>A0A427XQC9_9TREE</name>
<dbReference type="RefSeq" id="XP_028475781.1">
    <property type="nucleotide sequence ID" value="XM_028623807.1"/>
</dbReference>
<feature type="compositionally biased region" description="Polar residues" evidence="1">
    <location>
        <begin position="30"/>
        <end position="40"/>
    </location>
</feature>
<accession>A0A427XQC9</accession>
<dbReference type="AlphaFoldDB" id="A0A427XQC9"/>
<sequence length="102" mass="10494">MSGLTRVNRNTGFTPAPSPAPILYPPSGPTSGRVTPSTAGQRGRASPGPAANQYSESPFGGGMSSGGAFGNQRSAHELEQHNDDLLSGLLGKVDTLKNVCKR</sequence>
<organism evidence="2 3">
    <name type="scientific">Apiotrichum porosum</name>
    <dbReference type="NCBI Taxonomy" id="105984"/>
    <lineage>
        <taxon>Eukaryota</taxon>
        <taxon>Fungi</taxon>
        <taxon>Dikarya</taxon>
        <taxon>Basidiomycota</taxon>
        <taxon>Agaricomycotina</taxon>
        <taxon>Tremellomycetes</taxon>
        <taxon>Trichosporonales</taxon>
        <taxon>Trichosporonaceae</taxon>
        <taxon>Apiotrichum</taxon>
    </lineage>
</organism>
<evidence type="ECO:0000256" key="1">
    <source>
        <dbReference type="SAM" id="MobiDB-lite"/>
    </source>
</evidence>
<feature type="compositionally biased region" description="Pro residues" evidence="1">
    <location>
        <begin position="16"/>
        <end position="28"/>
    </location>
</feature>